<gene>
    <name evidence="3" type="ORF">GGQ74_000903</name>
</gene>
<keyword evidence="1" id="KW-0472">Membrane</keyword>
<feature type="transmembrane region" description="Helical" evidence="1">
    <location>
        <begin position="12"/>
        <end position="31"/>
    </location>
</feature>
<dbReference type="Pfam" id="PF07811">
    <property type="entry name" value="TadE"/>
    <property type="match status" value="1"/>
</dbReference>
<sequence>MTRTPTRERGMAAVEIALLLPILAVLVYCVVEGGNLLSAYTDVRECSRQAARMIASEHAPQDATALARALAPDLDPEHLTATVIRDTSTDKVTVEVNYVYHTHFKALPSFVSSAASAYTLVARTSMPAL</sequence>
<dbReference type="RefSeq" id="WP_167940331.1">
    <property type="nucleotide sequence ID" value="NZ_JAATJA010000001.1"/>
</dbReference>
<accession>A0A846QM17</accession>
<feature type="domain" description="TadE-like" evidence="2">
    <location>
        <begin position="10"/>
        <end position="52"/>
    </location>
</feature>
<reference evidence="3 4" key="1">
    <citation type="submission" date="2020-03" db="EMBL/GenBank/DDBJ databases">
        <title>Genomic Encyclopedia of Type Strains, Phase IV (KMG-IV): sequencing the most valuable type-strain genomes for metagenomic binning, comparative biology and taxonomic classification.</title>
        <authorList>
            <person name="Goeker M."/>
        </authorList>
    </citation>
    <scope>NUCLEOTIDE SEQUENCE [LARGE SCALE GENOMIC DNA]</scope>
    <source>
        <strain evidence="3 4">DSM 24233</strain>
    </source>
</reference>
<evidence type="ECO:0000313" key="3">
    <source>
        <dbReference type="EMBL" id="NJB67263.1"/>
    </source>
</evidence>
<proteinExistence type="predicted"/>
<evidence type="ECO:0000256" key="1">
    <source>
        <dbReference type="SAM" id="Phobius"/>
    </source>
</evidence>
<comment type="caution">
    <text evidence="3">The sequence shown here is derived from an EMBL/GenBank/DDBJ whole genome shotgun (WGS) entry which is preliminary data.</text>
</comment>
<keyword evidence="1" id="KW-0812">Transmembrane</keyword>
<dbReference type="InterPro" id="IPR012495">
    <property type="entry name" value="TadE-like_dom"/>
</dbReference>
<protein>
    <submittedName>
        <fullName evidence="3">Flp pilus assembly protein TadG</fullName>
    </submittedName>
</protein>
<name>A0A846QM17_9BACT</name>
<dbReference type="EMBL" id="JAATJA010000001">
    <property type="protein sequence ID" value="NJB67263.1"/>
    <property type="molecule type" value="Genomic_DNA"/>
</dbReference>
<keyword evidence="1" id="KW-1133">Transmembrane helix</keyword>
<dbReference type="AlphaFoldDB" id="A0A846QM17"/>
<dbReference type="Proteomes" id="UP000580856">
    <property type="component" value="Unassembled WGS sequence"/>
</dbReference>
<keyword evidence="4" id="KW-1185">Reference proteome</keyword>
<evidence type="ECO:0000259" key="2">
    <source>
        <dbReference type="Pfam" id="PF07811"/>
    </source>
</evidence>
<evidence type="ECO:0000313" key="4">
    <source>
        <dbReference type="Proteomes" id="UP000580856"/>
    </source>
</evidence>
<organism evidence="3 4">
    <name type="scientific">Desulfobaculum xiamenense</name>
    <dbReference type="NCBI Taxonomy" id="995050"/>
    <lineage>
        <taxon>Bacteria</taxon>
        <taxon>Pseudomonadati</taxon>
        <taxon>Thermodesulfobacteriota</taxon>
        <taxon>Desulfovibrionia</taxon>
        <taxon>Desulfovibrionales</taxon>
        <taxon>Desulfovibrionaceae</taxon>
        <taxon>Desulfobaculum</taxon>
    </lineage>
</organism>